<sequence>MDAIYPTLIKSLLEVAHITRAKSATAALRTIDETTFKAIIITDGGLAESNQETREVIAKIKSYIENGGLAIVGLHFAGSVDLGQFGDFWRAFGLSWKRGSYHRSTFRLNPSGPLPESIAPSLLPEPYSMKVLHIKNAERHERLFVPTEDAVVQSLVSSPTHVDQAQTAVAGARLESQKTSNADQAV</sequence>
<dbReference type="Proteomes" id="UP001194746">
    <property type="component" value="Unassembled WGS sequence"/>
</dbReference>
<keyword evidence="2" id="KW-1185">Reference proteome</keyword>
<comment type="caution">
    <text evidence="1">The sequence shown here is derived from an EMBL/GenBank/DDBJ whole genome shotgun (WGS) entry which is preliminary data.</text>
</comment>
<dbReference type="AlphaFoldDB" id="A0AAD4GX49"/>
<evidence type="ECO:0000313" key="2">
    <source>
        <dbReference type="Proteomes" id="UP001194746"/>
    </source>
</evidence>
<gene>
    <name evidence="1" type="ORF">FE257_002107</name>
</gene>
<reference evidence="1" key="2">
    <citation type="submission" date="2020-02" db="EMBL/GenBank/DDBJ databases">
        <authorList>
            <person name="Gilchrist C.L.M."/>
            <person name="Chooi Y.-H."/>
        </authorList>
    </citation>
    <scope>NUCLEOTIDE SEQUENCE</scope>
    <source>
        <strain evidence="1">MST-FP2251</strain>
    </source>
</reference>
<name>A0AAD4GX49_ASPNN</name>
<evidence type="ECO:0000313" key="1">
    <source>
        <dbReference type="EMBL" id="KAF9892330.1"/>
    </source>
</evidence>
<protein>
    <submittedName>
        <fullName evidence="1">Uncharacterized protein</fullName>
    </submittedName>
</protein>
<dbReference type="EMBL" id="VCAU01000013">
    <property type="protein sequence ID" value="KAF9892330.1"/>
    <property type="molecule type" value="Genomic_DNA"/>
</dbReference>
<reference evidence="1" key="1">
    <citation type="journal article" date="2019" name="Beilstein J. Org. Chem.">
        <title>Nanangenines: drimane sesquiterpenoids as the dominant metabolite cohort of a novel Australian fungus, Aspergillus nanangensis.</title>
        <authorList>
            <person name="Lacey H.J."/>
            <person name="Gilchrist C.L.M."/>
            <person name="Crombie A."/>
            <person name="Kalaitzis J.A."/>
            <person name="Vuong D."/>
            <person name="Rutledge P.J."/>
            <person name="Turner P."/>
            <person name="Pitt J.I."/>
            <person name="Lacey E."/>
            <person name="Chooi Y.H."/>
            <person name="Piggott A.M."/>
        </authorList>
    </citation>
    <scope>NUCLEOTIDE SEQUENCE</scope>
    <source>
        <strain evidence="1">MST-FP2251</strain>
    </source>
</reference>
<proteinExistence type="predicted"/>
<organism evidence="1 2">
    <name type="scientific">Aspergillus nanangensis</name>
    <dbReference type="NCBI Taxonomy" id="2582783"/>
    <lineage>
        <taxon>Eukaryota</taxon>
        <taxon>Fungi</taxon>
        <taxon>Dikarya</taxon>
        <taxon>Ascomycota</taxon>
        <taxon>Pezizomycotina</taxon>
        <taxon>Eurotiomycetes</taxon>
        <taxon>Eurotiomycetidae</taxon>
        <taxon>Eurotiales</taxon>
        <taxon>Aspergillaceae</taxon>
        <taxon>Aspergillus</taxon>
        <taxon>Aspergillus subgen. Circumdati</taxon>
    </lineage>
</organism>
<accession>A0AAD4GX49</accession>